<dbReference type="OrthoDB" id="5288100at2"/>
<evidence type="ECO:0000313" key="1">
    <source>
        <dbReference type="EMBL" id="QDT64865.1"/>
    </source>
</evidence>
<name>A0A517T909_9PLAN</name>
<dbReference type="Gene3D" id="1.10.579.10">
    <property type="entry name" value="DNA Cyclobutane Dipyrimidine Photolyase, subunit A, domain 3"/>
    <property type="match status" value="1"/>
</dbReference>
<proteinExistence type="predicted"/>
<reference evidence="1 2" key="1">
    <citation type="submission" date="2019-02" db="EMBL/GenBank/DDBJ databases">
        <title>Deep-cultivation of Planctomycetes and their phenomic and genomic characterization uncovers novel biology.</title>
        <authorList>
            <person name="Wiegand S."/>
            <person name="Jogler M."/>
            <person name="Boedeker C."/>
            <person name="Pinto D."/>
            <person name="Vollmers J."/>
            <person name="Rivas-Marin E."/>
            <person name="Kohn T."/>
            <person name="Peeters S.H."/>
            <person name="Heuer A."/>
            <person name="Rast P."/>
            <person name="Oberbeckmann S."/>
            <person name="Bunk B."/>
            <person name="Jeske O."/>
            <person name="Meyerdierks A."/>
            <person name="Storesund J.E."/>
            <person name="Kallscheuer N."/>
            <person name="Luecker S."/>
            <person name="Lage O.M."/>
            <person name="Pohl T."/>
            <person name="Merkel B.J."/>
            <person name="Hornburger P."/>
            <person name="Mueller R.-W."/>
            <person name="Bruemmer F."/>
            <person name="Labrenz M."/>
            <person name="Spormann A.M."/>
            <person name="Op den Camp H."/>
            <person name="Overmann J."/>
            <person name="Amann R."/>
            <person name="Jetten M.S.M."/>
            <person name="Mascher T."/>
            <person name="Medema M.H."/>
            <person name="Devos D.P."/>
            <person name="Kaster A.-K."/>
            <person name="Ovreas L."/>
            <person name="Rohde M."/>
            <person name="Galperin M.Y."/>
            <person name="Jogler C."/>
        </authorList>
    </citation>
    <scope>NUCLEOTIDE SEQUENCE [LARGE SCALE GENOMIC DNA]</scope>
    <source>
        <strain evidence="1 2">V22</strain>
    </source>
</reference>
<evidence type="ECO:0000313" key="2">
    <source>
        <dbReference type="Proteomes" id="UP000319976"/>
    </source>
</evidence>
<protein>
    <submittedName>
        <fullName evidence="1">Deoxyribodipyrimidine photo-lyase-related protein</fullName>
    </submittedName>
</protein>
<sequence length="513" mass="59911">MRNLVVVLGDQLNHDSAAFDGFNVSTDAVWMAELAEETEHVWCHKLRIALFFSAMRHFREELKEKDITVHYRELANRPTRNEARTFKKALLEDVPRLKPEKLIVVQPGDYRVQSQLEEAAKEHDLELEIREDRHFHCTIEEFREFRKGRKSLLLETFYRDMRKRHNILLTQDGDPVGGEWNFDKENRETFGKSGPRDLPTPYSPRTDDITDDVIALVKERFAKHPGSLDSFDIAVKRDQARRWLDDFIKERLPLFGTYEDAMWEEEAVLYHSRLSALLNVKLLSPQECVEKAVEAYESGHVEINNVEGFVRQILGWREFVRGIYWTEMPEYAELNHFDTTYPLPYFYWTGETEMNCVKHAMHSVINHGYTHHIERLMVLGNLALTYGLAPYEFHEWHVAMYLDAIDWASLPNTLGMSQFGDGGIVGTKPYCSTGKYVNRMSNYCDGCRFDPAEASAENACPLTTFYWDFLDRNAAKLSSNHRMAMQLKNVRRKREKGELKAILQHAQSLRDSW</sequence>
<dbReference type="InterPro" id="IPR052551">
    <property type="entry name" value="UV-DNA_repair_photolyase"/>
</dbReference>
<organism evidence="1 2">
    <name type="scientific">Calycomorphotria hydatis</name>
    <dbReference type="NCBI Taxonomy" id="2528027"/>
    <lineage>
        <taxon>Bacteria</taxon>
        <taxon>Pseudomonadati</taxon>
        <taxon>Planctomycetota</taxon>
        <taxon>Planctomycetia</taxon>
        <taxon>Planctomycetales</taxon>
        <taxon>Planctomycetaceae</taxon>
        <taxon>Calycomorphotria</taxon>
    </lineage>
</organism>
<accession>A0A517T909</accession>
<keyword evidence="1" id="KW-0456">Lyase</keyword>
<dbReference type="Proteomes" id="UP000319976">
    <property type="component" value="Chromosome"/>
</dbReference>
<dbReference type="Pfam" id="PF04244">
    <property type="entry name" value="DPRP"/>
    <property type="match status" value="1"/>
</dbReference>
<gene>
    <name evidence="1" type="ORF">V22_21080</name>
</gene>
<keyword evidence="2" id="KW-1185">Reference proteome</keyword>
<dbReference type="KEGG" id="chya:V22_21080"/>
<dbReference type="AlphaFoldDB" id="A0A517T909"/>
<dbReference type="SUPFAM" id="SSF48173">
    <property type="entry name" value="Cryptochrome/photolyase FAD-binding domain"/>
    <property type="match status" value="1"/>
</dbReference>
<dbReference type="InterPro" id="IPR007357">
    <property type="entry name" value="PhrB-like"/>
</dbReference>
<dbReference type="RefSeq" id="WP_145262387.1">
    <property type="nucleotide sequence ID" value="NZ_CP036316.1"/>
</dbReference>
<dbReference type="Gene3D" id="1.25.40.80">
    <property type="match status" value="1"/>
</dbReference>
<dbReference type="Gene3D" id="1.10.10.1710">
    <property type="entry name" value="Deoxyribodipyrimidine photolyase-related"/>
    <property type="match status" value="1"/>
</dbReference>
<dbReference type="EMBL" id="CP036316">
    <property type="protein sequence ID" value="QDT64865.1"/>
    <property type="molecule type" value="Genomic_DNA"/>
</dbReference>
<dbReference type="PANTHER" id="PTHR38657:SF1">
    <property type="entry name" value="SLR1343 PROTEIN"/>
    <property type="match status" value="1"/>
</dbReference>
<dbReference type="InterPro" id="IPR036134">
    <property type="entry name" value="Crypto/Photolyase_FAD-like_sf"/>
</dbReference>
<dbReference type="GO" id="GO:0016829">
    <property type="term" value="F:lyase activity"/>
    <property type="evidence" value="ECO:0007669"/>
    <property type="project" value="UniProtKB-KW"/>
</dbReference>
<dbReference type="PANTHER" id="PTHR38657">
    <property type="entry name" value="SLR1343 PROTEIN"/>
    <property type="match status" value="1"/>
</dbReference>
<dbReference type="Gene3D" id="3.40.50.620">
    <property type="entry name" value="HUPs"/>
    <property type="match status" value="1"/>
</dbReference>
<dbReference type="InterPro" id="IPR014729">
    <property type="entry name" value="Rossmann-like_a/b/a_fold"/>
</dbReference>